<dbReference type="AlphaFoldDB" id="A0A5C7FX43"/>
<gene>
    <name evidence="1" type="ORF">FUA23_03410</name>
</gene>
<dbReference type="Proteomes" id="UP000321907">
    <property type="component" value="Unassembled WGS sequence"/>
</dbReference>
<sequence>MGLRKTASLIIYRFRERGLEVFMTQQSDDWGLPGGEVNMDADQEYIELEPSEDREEAVAVEGDWHEIPSLKQMLYEESGELKDRLKEIEQGAFVSIKDALKQRLSAGQVEFLRELRDVVTDRNSVRDL</sequence>
<comment type="caution">
    <text evidence="1">The sequence shown here is derived from an EMBL/GenBank/DDBJ whole genome shotgun (WGS) entry which is preliminary data.</text>
</comment>
<protein>
    <submittedName>
        <fullName evidence="1">Uncharacterized protein</fullName>
    </submittedName>
</protein>
<name>A0A5C7FX43_9BACT</name>
<dbReference type="EMBL" id="VOXD01000003">
    <property type="protein sequence ID" value="TXF91284.1"/>
    <property type="molecule type" value="Genomic_DNA"/>
</dbReference>
<reference evidence="1 2" key="1">
    <citation type="submission" date="2019-08" db="EMBL/GenBank/DDBJ databases">
        <title>Lewinella sp. strain SSH13 Genome sequencing and assembly.</title>
        <authorList>
            <person name="Kim I."/>
        </authorList>
    </citation>
    <scope>NUCLEOTIDE SEQUENCE [LARGE SCALE GENOMIC DNA]</scope>
    <source>
        <strain evidence="1 2">SSH13</strain>
    </source>
</reference>
<organism evidence="1 2">
    <name type="scientific">Neolewinella aurantiaca</name>
    <dbReference type="NCBI Taxonomy" id="2602767"/>
    <lineage>
        <taxon>Bacteria</taxon>
        <taxon>Pseudomonadati</taxon>
        <taxon>Bacteroidota</taxon>
        <taxon>Saprospiria</taxon>
        <taxon>Saprospirales</taxon>
        <taxon>Lewinellaceae</taxon>
        <taxon>Neolewinella</taxon>
    </lineage>
</organism>
<dbReference type="RefSeq" id="WP_147929303.1">
    <property type="nucleotide sequence ID" value="NZ_VOXD01000003.1"/>
</dbReference>
<evidence type="ECO:0000313" key="2">
    <source>
        <dbReference type="Proteomes" id="UP000321907"/>
    </source>
</evidence>
<keyword evidence="2" id="KW-1185">Reference proteome</keyword>
<accession>A0A5C7FX43</accession>
<proteinExistence type="predicted"/>
<evidence type="ECO:0000313" key="1">
    <source>
        <dbReference type="EMBL" id="TXF91284.1"/>
    </source>
</evidence>
<dbReference type="OrthoDB" id="1493103at2"/>